<keyword evidence="2" id="KW-0285">Flavoprotein</keyword>
<dbReference type="Gene3D" id="3.50.50.60">
    <property type="entry name" value="FAD/NAD(P)-binding domain"/>
    <property type="match status" value="2"/>
</dbReference>
<proteinExistence type="inferred from homology"/>
<protein>
    <recommendedName>
        <fullName evidence="8">FAD/NAD(P)-binding domain-containing protein</fullName>
    </recommendedName>
</protein>
<evidence type="ECO:0000256" key="1">
    <source>
        <dbReference type="ARBA" id="ARBA00010139"/>
    </source>
</evidence>
<evidence type="ECO:0000256" key="2">
    <source>
        <dbReference type="ARBA" id="ARBA00022630"/>
    </source>
</evidence>
<organism evidence="6 7">
    <name type="scientific">Bionectria ochroleuca</name>
    <name type="common">Gliocladium roseum</name>
    <dbReference type="NCBI Taxonomy" id="29856"/>
    <lineage>
        <taxon>Eukaryota</taxon>
        <taxon>Fungi</taxon>
        <taxon>Dikarya</taxon>
        <taxon>Ascomycota</taxon>
        <taxon>Pezizomycotina</taxon>
        <taxon>Sordariomycetes</taxon>
        <taxon>Hypocreomycetidae</taxon>
        <taxon>Hypocreales</taxon>
        <taxon>Bionectriaceae</taxon>
        <taxon>Clonostachys</taxon>
    </lineage>
</organism>
<comment type="caution">
    <text evidence="6">The sequence shown here is derived from an EMBL/GenBank/DDBJ whole genome shotgun (WGS) entry which is preliminary data.</text>
</comment>
<comment type="similarity">
    <text evidence="1">Belongs to the FAD-binding monooxygenase family.</text>
</comment>
<dbReference type="EMBL" id="CABFNS010000928">
    <property type="protein sequence ID" value="VUC36292.1"/>
    <property type="molecule type" value="Genomic_DNA"/>
</dbReference>
<evidence type="ECO:0000256" key="4">
    <source>
        <dbReference type="ARBA" id="ARBA00023002"/>
    </source>
</evidence>
<keyword evidence="5" id="KW-1133">Transmembrane helix</keyword>
<gene>
    <name evidence="6" type="ORF">CLO192961_LOCUS441203</name>
</gene>
<dbReference type="InterPro" id="IPR020946">
    <property type="entry name" value="Flavin_mOase-like"/>
</dbReference>
<keyword evidence="5" id="KW-0472">Membrane</keyword>
<dbReference type="InterPro" id="IPR036188">
    <property type="entry name" value="FAD/NAD-bd_sf"/>
</dbReference>
<evidence type="ECO:0000256" key="3">
    <source>
        <dbReference type="ARBA" id="ARBA00022827"/>
    </source>
</evidence>
<dbReference type="PANTHER" id="PTHR42877">
    <property type="entry name" value="L-ORNITHINE N(5)-MONOOXYGENASE-RELATED"/>
    <property type="match status" value="1"/>
</dbReference>
<reference evidence="6 7" key="1">
    <citation type="submission" date="2019-06" db="EMBL/GenBank/DDBJ databases">
        <authorList>
            <person name="Broberg M."/>
        </authorList>
    </citation>
    <scope>NUCLEOTIDE SEQUENCE [LARGE SCALE GENOMIC DNA]</scope>
</reference>
<keyword evidence="3" id="KW-0274">FAD</keyword>
<keyword evidence="5" id="KW-0812">Transmembrane</keyword>
<dbReference type="Pfam" id="PF00743">
    <property type="entry name" value="FMO-like"/>
    <property type="match status" value="1"/>
</dbReference>
<dbReference type="Proteomes" id="UP000766486">
    <property type="component" value="Unassembled WGS sequence"/>
</dbReference>
<name>A0ABY6UXW0_BIOOC</name>
<dbReference type="SUPFAM" id="SSF51905">
    <property type="entry name" value="FAD/NAD(P)-binding domain"/>
    <property type="match status" value="2"/>
</dbReference>
<keyword evidence="7" id="KW-1185">Reference proteome</keyword>
<dbReference type="InterPro" id="IPR051209">
    <property type="entry name" value="FAD-bind_Monooxygenase_sf"/>
</dbReference>
<accession>A0ABY6UXW0</accession>
<evidence type="ECO:0000313" key="6">
    <source>
        <dbReference type="EMBL" id="VUC36292.1"/>
    </source>
</evidence>
<feature type="transmembrane region" description="Helical" evidence="5">
    <location>
        <begin position="238"/>
        <end position="257"/>
    </location>
</feature>
<evidence type="ECO:0000256" key="5">
    <source>
        <dbReference type="SAM" id="Phobius"/>
    </source>
</evidence>
<evidence type="ECO:0000313" key="7">
    <source>
        <dbReference type="Proteomes" id="UP000766486"/>
    </source>
</evidence>
<keyword evidence="4" id="KW-0560">Oxidoreductase</keyword>
<evidence type="ECO:0008006" key="8">
    <source>
        <dbReference type="Google" id="ProtNLM"/>
    </source>
</evidence>
<sequence length="538" mass="62188">MDSEKIATKRIFCVIVGAGMCGVSLGDELLRSGTLNRNEFIILDRNNDFGGVWESNRYPGVACDIPSHAYVMKTYLNSDWTKKFATGKEIQQYYARFANRRYLHENTCFNTHVHEARWNEDTLLWEVLTQSTKTGERTLWIANAIFDNGGGFHRPKYAKIPGLETFKGEQWHTAQWPSNADLKGKRVALIGTGPSAAQVAPQIQPVVKKLYMFQRSCGHVLPRNNHKISGWKRALFRWFYPALWLYHVSWFVFFDLTRSMWMSGTKRNQAMHDACIEFLEKEVKDPATREKLRPANVFGCKRVLFLDDWYSMYNEPNVELVTEKPVRLAEHGIVSKSPRALTSEERAVQPKGSYLIKAPTDNVSEETVREIDVLIWGTGFDMDDSGGHFQIYGEGGKNLSQTWKDYPQTYWNIAVSGFPNLFLTLGPNSTNYWSNITTVVEIQIKYHCKILRHLKRQARKGPYAIHPNPNVQIQFNDWLRDNRGTPSFLTPGCATYHITPAGATPMYNHYRIWNYYWKMLWPRWGDFIQIRGLPKDSV</sequence>
<dbReference type="PANTHER" id="PTHR42877:SF4">
    <property type="entry name" value="FAD_NAD(P)-BINDING DOMAIN-CONTAINING PROTEIN-RELATED"/>
    <property type="match status" value="1"/>
</dbReference>